<dbReference type="InterPro" id="IPR014762">
    <property type="entry name" value="DNA_mismatch_repair_CS"/>
</dbReference>
<dbReference type="Pfam" id="PF08676">
    <property type="entry name" value="MutL_C"/>
    <property type="match status" value="1"/>
</dbReference>
<dbReference type="CDD" id="cd00782">
    <property type="entry name" value="MutL_Trans"/>
    <property type="match status" value="1"/>
</dbReference>
<dbReference type="Pfam" id="PF13589">
    <property type="entry name" value="HATPase_c_3"/>
    <property type="match status" value="1"/>
</dbReference>
<evidence type="ECO:0000256" key="1">
    <source>
        <dbReference type="ARBA" id="ARBA00006082"/>
    </source>
</evidence>
<dbReference type="InterPro" id="IPR020568">
    <property type="entry name" value="Ribosomal_Su5_D2-typ_SF"/>
</dbReference>
<evidence type="ECO:0000256" key="5">
    <source>
        <dbReference type="HAMAP-Rule" id="MF_00149"/>
    </source>
</evidence>
<dbReference type="SUPFAM" id="SSF118116">
    <property type="entry name" value="DNA mismatch repair protein MutL"/>
    <property type="match status" value="1"/>
</dbReference>
<keyword evidence="3 5" id="KW-0227">DNA damage</keyword>
<evidence type="ECO:0000313" key="8">
    <source>
        <dbReference type="EMBL" id="MBO8437829.1"/>
    </source>
</evidence>
<evidence type="ECO:0000256" key="3">
    <source>
        <dbReference type="ARBA" id="ARBA00022763"/>
    </source>
</evidence>
<accession>A0A9D9E1F2</accession>
<reference evidence="8" key="2">
    <citation type="journal article" date="2021" name="PeerJ">
        <title>Extensive microbial diversity within the chicken gut microbiome revealed by metagenomics and culture.</title>
        <authorList>
            <person name="Gilroy R."/>
            <person name="Ravi A."/>
            <person name="Getino M."/>
            <person name="Pursley I."/>
            <person name="Horton D.L."/>
            <person name="Alikhan N.F."/>
            <person name="Baker D."/>
            <person name="Gharbi K."/>
            <person name="Hall N."/>
            <person name="Watson M."/>
            <person name="Adriaenssens E.M."/>
            <person name="Foster-Nyarko E."/>
            <person name="Jarju S."/>
            <person name="Secka A."/>
            <person name="Antonio M."/>
            <person name="Oren A."/>
            <person name="Chaudhuri R.R."/>
            <person name="La Ragione R."/>
            <person name="Hildebrand F."/>
            <person name="Pallen M.J."/>
        </authorList>
    </citation>
    <scope>NUCLEOTIDE SEQUENCE</scope>
    <source>
        <strain evidence="8">G3-4614</strain>
    </source>
</reference>
<feature type="domain" description="MutL C-terminal dimerisation" evidence="6">
    <location>
        <begin position="427"/>
        <end position="568"/>
    </location>
</feature>
<dbReference type="SUPFAM" id="SSF55874">
    <property type="entry name" value="ATPase domain of HSP90 chaperone/DNA topoisomerase II/histidine kinase"/>
    <property type="match status" value="1"/>
</dbReference>
<dbReference type="InterPro" id="IPR014790">
    <property type="entry name" value="MutL_C"/>
</dbReference>
<dbReference type="NCBIfam" id="TIGR00585">
    <property type="entry name" value="mutl"/>
    <property type="match status" value="1"/>
</dbReference>
<dbReference type="PROSITE" id="PS00058">
    <property type="entry name" value="DNA_MISMATCH_REPAIR_1"/>
    <property type="match status" value="1"/>
</dbReference>
<proteinExistence type="inferred from homology"/>
<dbReference type="GO" id="GO:0006298">
    <property type="term" value="P:mismatch repair"/>
    <property type="evidence" value="ECO:0007669"/>
    <property type="project" value="UniProtKB-UniRule"/>
</dbReference>
<dbReference type="InterPro" id="IPR042120">
    <property type="entry name" value="MutL_C_dimsub"/>
</dbReference>
<dbReference type="EMBL" id="JADIMW010000027">
    <property type="protein sequence ID" value="MBO8437829.1"/>
    <property type="molecule type" value="Genomic_DNA"/>
</dbReference>
<protein>
    <recommendedName>
        <fullName evidence="2 5">DNA mismatch repair protein MutL</fullName>
    </recommendedName>
</protein>
<dbReference type="FunFam" id="3.30.565.10:FF:000003">
    <property type="entry name" value="DNA mismatch repair endonuclease MutL"/>
    <property type="match status" value="1"/>
</dbReference>
<name>A0A9D9E1F2_9BACT</name>
<keyword evidence="4 5" id="KW-0234">DNA repair</keyword>
<evidence type="ECO:0000256" key="2">
    <source>
        <dbReference type="ARBA" id="ARBA00021975"/>
    </source>
</evidence>
<dbReference type="Gene3D" id="3.30.1370.100">
    <property type="entry name" value="MutL, C-terminal domain, regulatory subdomain"/>
    <property type="match status" value="1"/>
</dbReference>
<dbReference type="SMART" id="SM01340">
    <property type="entry name" value="DNA_mis_repair"/>
    <property type="match status" value="1"/>
</dbReference>
<dbReference type="CDD" id="cd16926">
    <property type="entry name" value="HATPase_MutL-MLH-PMS-like"/>
    <property type="match status" value="1"/>
</dbReference>
<dbReference type="Gene3D" id="3.30.565.10">
    <property type="entry name" value="Histidine kinase-like ATPase, C-terminal domain"/>
    <property type="match status" value="1"/>
</dbReference>
<dbReference type="InterPro" id="IPR037198">
    <property type="entry name" value="MutL_C_sf"/>
</dbReference>
<evidence type="ECO:0000256" key="4">
    <source>
        <dbReference type="ARBA" id="ARBA00023204"/>
    </source>
</evidence>
<dbReference type="InterPro" id="IPR014721">
    <property type="entry name" value="Ribsml_uS5_D2-typ_fold_subgr"/>
</dbReference>
<evidence type="ECO:0000259" key="7">
    <source>
        <dbReference type="SMART" id="SM01340"/>
    </source>
</evidence>
<comment type="caution">
    <text evidence="8">The sequence shown here is derived from an EMBL/GenBank/DDBJ whole genome shotgun (WGS) entry which is preliminary data.</text>
</comment>
<keyword evidence="8" id="KW-0378">Hydrolase</keyword>
<dbReference type="PANTHER" id="PTHR10073">
    <property type="entry name" value="DNA MISMATCH REPAIR PROTEIN MLH, PMS, MUTL"/>
    <property type="match status" value="1"/>
</dbReference>
<dbReference type="GO" id="GO:0030983">
    <property type="term" value="F:mismatched DNA binding"/>
    <property type="evidence" value="ECO:0007669"/>
    <property type="project" value="InterPro"/>
</dbReference>
<dbReference type="GO" id="GO:0140664">
    <property type="term" value="F:ATP-dependent DNA damage sensor activity"/>
    <property type="evidence" value="ECO:0007669"/>
    <property type="project" value="InterPro"/>
</dbReference>
<reference evidence="8" key="1">
    <citation type="submission" date="2020-10" db="EMBL/GenBank/DDBJ databases">
        <authorList>
            <person name="Gilroy R."/>
        </authorList>
    </citation>
    <scope>NUCLEOTIDE SEQUENCE</scope>
    <source>
        <strain evidence="8">G3-4614</strain>
    </source>
</reference>
<comment type="similarity">
    <text evidence="1 5">Belongs to the DNA mismatch repair MutL/HexB family.</text>
</comment>
<dbReference type="AlphaFoldDB" id="A0A9D9E1F2"/>
<evidence type="ECO:0000313" key="9">
    <source>
        <dbReference type="Proteomes" id="UP000823636"/>
    </source>
</evidence>
<dbReference type="InterPro" id="IPR002099">
    <property type="entry name" value="MutL/Mlh/PMS"/>
</dbReference>
<dbReference type="SUPFAM" id="SSF54211">
    <property type="entry name" value="Ribosomal protein S5 domain 2-like"/>
    <property type="match status" value="1"/>
</dbReference>
<organism evidence="8 9">
    <name type="scientific">Candidatus Caccoplasma merdipullorum</name>
    <dbReference type="NCBI Taxonomy" id="2840718"/>
    <lineage>
        <taxon>Bacteria</taxon>
        <taxon>Pseudomonadati</taxon>
        <taxon>Bacteroidota</taxon>
        <taxon>Bacteroidia</taxon>
        <taxon>Bacteroidales</taxon>
        <taxon>Bacteroidaceae</taxon>
        <taxon>Bacteroidaceae incertae sedis</taxon>
        <taxon>Candidatus Caccoplasma</taxon>
    </lineage>
</organism>
<dbReference type="HAMAP" id="MF_00149">
    <property type="entry name" value="DNA_mis_repair"/>
    <property type="match status" value="1"/>
</dbReference>
<dbReference type="InterPro" id="IPR036890">
    <property type="entry name" value="HATPase_C_sf"/>
</dbReference>
<dbReference type="Gene3D" id="3.30.230.10">
    <property type="match status" value="1"/>
</dbReference>
<sequence>MDIIHLLPDSVANQIAAGEVIQRPASVVKELVENSIDAGASKISIIIKDAGRTLIQVIDNGKGMSGTDARLCFERHATSKIKNAADLFSLRTMGFRGEALASIAAIAHVELKTRREEDEIGTVLRLAASKVESQEAANTPVGANFAVRDIFFNVPARRKFLKSNNVEFSNIATEFERVAIANPNIGFSLSHNGTEIYNLLPSSQLQRIIAIFGKSMNQQLLPVSVDTVVVKVSGFVCKPEAARKRGALQYFFVNGRYMKHPYFNKAVTSCYDNLIPVGEMPNYFINLSVNPEEIDVNIHPTKTEIKFENEQTIWPILSAAVKESLGKFNAVPSIDFDTEDAPEIPIFKAGSPAPAKPQISYDPTYNPFKMKYNAVNDDWQKLYENFEKKGSASDMVVMPEMDVETDAGQEPAGPLFPAAAGVSAGNYIQVKDRYIVTSIKSGMVVVDQHRAHTRILFDKYIEQLNGRGGMIQRILFPQVITFSQSQAEILAGIEGSLSDMGFEISNMGGGSYSVTGVPDGVKVDNYEELLMAIIESASECGKADAGIIQEKIALTLAAKTAIPYGQKLSDAEMEQITESLFASPEANFTPDGRPTLITVTTEELLKRFK</sequence>
<dbReference type="SMART" id="SM00853">
    <property type="entry name" value="MutL_C"/>
    <property type="match status" value="1"/>
</dbReference>
<dbReference type="InterPro" id="IPR020667">
    <property type="entry name" value="DNA_mismatch_repair_MutL"/>
</dbReference>
<dbReference type="InterPro" id="IPR013507">
    <property type="entry name" value="DNA_mismatch_S5_2-like"/>
</dbReference>
<gene>
    <name evidence="5 8" type="primary">mutL</name>
    <name evidence="8" type="ORF">IAC54_02880</name>
</gene>
<keyword evidence="8" id="KW-0540">Nuclease</keyword>
<dbReference type="GO" id="GO:0004519">
    <property type="term" value="F:endonuclease activity"/>
    <property type="evidence" value="ECO:0007669"/>
    <property type="project" value="UniProtKB-KW"/>
</dbReference>
<dbReference type="Proteomes" id="UP000823636">
    <property type="component" value="Unassembled WGS sequence"/>
</dbReference>
<dbReference type="GO" id="GO:0016887">
    <property type="term" value="F:ATP hydrolysis activity"/>
    <property type="evidence" value="ECO:0007669"/>
    <property type="project" value="InterPro"/>
</dbReference>
<dbReference type="PANTHER" id="PTHR10073:SF12">
    <property type="entry name" value="DNA MISMATCH REPAIR PROTEIN MLH1"/>
    <property type="match status" value="1"/>
</dbReference>
<dbReference type="InterPro" id="IPR038973">
    <property type="entry name" value="MutL/Mlh/Pms-like"/>
</dbReference>
<dbReference type="Gene3D" id="3.30.1540.20">
    <property type="entry name" value="MutL, C-terminal domain, dimerisation subdomain"/>
    <property type="match status" value="1"/>
</dbReference>
<comment type="function">
    <text evidence="5">This protein is involved in the repair of mismatches in DNA. It is required for dam-dependent methyl-directed DNA mismatch repair. May act as a 'molecular matchmaker', a protein that promotes the formation of a stable complex between two or more DNA-binding proteins in an ATP-dependent manner without itself being part of a final effector complex.</text>
</comment>
<dbReference type="GO" id="GO:0032300">
    <property type="term" value="C:mismatch repair complex"/>
    <property type="evidence" value="ECO:0007669"/>
    <property type="project" value="InterPro"/>
</dbReference>
<keyword evidence="8" id="KW-0255">Endonuclease</keyword>
<dbReference type="Pfam" id="PF01119">
    <property type="entry name" value="DNA_mis_repair"/>
    <property type="match status" value="1"/>
</dbReference>
<evidence type="ECO:0000259" key="6">
    <source>
        <dbReference type="SMART" id="SM00853"/>
    </source>
</evidence>
<dbReference type="GO" id="GO:0005524">
    <property type="term" value="F:ATP binding"/>
    <property type="evidence" value="ECO:0007669"/>
    <property type="project" value="InterPro"/>
</dbReference>
<dbReference type="InterPro" id="IPR042121">
    <property type="entry name" value="MutL_C_regsub"/>
</dbReference>
<feature type="domain" description="DNA mismatch repair protein S5" evidence="7">
    <location>
        <begin position="208"/>
        <end position="326"/>
    </location>
</feature>